<evidence type="ECO:0008006" key="3">
    <source>
        <dbReference type="Google" id="ProtNLM"/>
    </source>
</evidence>
<evidence type="ECO:0000313" key="2">
    <source>
        <dbReference type="Proteomes" id="UP001589867"/>
    </source>
</evidence>
<keyword evidence="2" id="KW-1185">Reference proteome</keyword>
<comment type="caution">
    <text evidence="1">The sequence shown here is derived from an EMBL/GenBank/DDBJ whole genome shotgun (WGS) entry which is preliminary data.</text>
</comment>
<reference evidence="1 2" key="1">
    <citation type="submission" date="2024-09" db="EMBL/GenBank/DDBJ databases">
        <authorList>
            <person name="Sun Q."/>
            <person name="Mori K."/>
        </authorList>
    </citation>
    <scope>NUCLEOTIDE SEQUENCE [LARGE SCALE GENOMIC DNA]</scope>
    <source>
        <strain evidence="1 2">TBRC 3947</strain>
    </source>
</reference>
<dbReference type="RefSeq" id="WP_377248487.1">
    <property type="nucleotide sequence ID" value="NZ_JBHLUH010000010.1"/>
</dbReference>
<dbReference type="Proteomes" id="UP001589867">
    <property type="component" value="Unassembled WGS sequence"/>
</dbReference>
<gene>
    <name evidence="1" type="ORF">ACFFIA_09105</name>
</gene>
<protein>
    <recommendedName>
        <fullName evidence="3">DUF222 domain-containing protein</fullName>
    </recommendedName>
</protein>
<accession>A0ABV6LZY6</accession>
<dbReference type="EMBL" id="JBHLUH010000010">
    <property type="protein sequence ID" value="MFC0527818.1"/>
    <property type="molecule type" value="Genomic_DNA"/>
</dbReference>
<organism evidence="1 2">
    <name type="scientific">Phytohabitans kaempferiae</name>
    <dbReference type="NCBI Taxonomy" id="1620943"/>
    <lineage>
        <taxon>Bacteria</taxon>
        <taxon>Bacillati</taxon>
        <taxon>Actinomycetota</taxon>
        <taxon>Actinomycetes</taxon>
        <taxon>Micromonosporales</taxon>
        <taxon>Micromonosporaceae</taxon>
    </lineage>
</organism>
<sequence length="118" mass="12932">MAIIPDPTDAELLAAYPRGEHPVIDRAEAAILAWGNVDRVIAAGLLDSWAHRAELTDRERAAVLARFPRTMEHLTYMRQGATGIDVLCTCRKWSSVVATVEEGNRDAAAHRDNPGGDR</sequence>
<proteinExistence type="predicted"/>
<evidence type="ECO:0000313" key="1">
    <source>
        <dbReference type="EMBL" id="MFC0527818.1"/>
    </source>
</evidence>
<name>A0ABV6LZY6_9ACTN</name>